<feature type="region of interest" description="Disordered" evidence="8">
    <location>
        <begin position="1"/>
        <end position="32"/>
    </location>
</feature>
<feature type="transmembrane region" description="Helical" evidence="9">
    <location>
        <begin position="152"/>
        <end position="173"/>
    </location>
</feature>
<dbReference type="KEGG" id="ndi:NDAI_0A02050"/>
<dbReference type="SUPFAM" id="SSF103473">
    <property type="entry name" value="MFS general substrate transporter"/>
    <property type="match status" value="1"/>
</dbReference>
<feature type="compositionally biased region" description="Low complexity" evidence="8">
    <location>
        <begin position="1"/>
        <end position="10"/>
    </location>
</feature>
<dbReference type="HOGENOM" id="CLU_012970_2_1_1"/>
<feature type="transmembrane region" description="Helical" evidence="9">
    <location>
        <begin position="214"/>
        <end position="239"/>
    </location>
</feature>
<feature type="compositionally biased region" description="Basic and acidic residues" evidence="8">
    <location>
        <begin position="14"/>
        <end position="24"/>
    </location>
</feature>
<evidence type="ECO:0000256" key="9">
    <source>
        <dbReference type="SAM" id="Phobius"/>
    </source>
</evidence>
<reference evidence="10 11" key="1">
    <citation type="journal article" date="2011" name="Proc. Natl. Acad. Sci. U.S.A.">
        <title>Evolutionary erosion of yeast sex chromosomes by mating-type switching accidents.</title>
        <authorList>
            <person name="Gordon J.L."/>
            <person name="Armisen D."/>
            <person name="Proux-Wera E."/>
            <person name="Oheigeartaigh S.S."/>
            <person name="Byrne K.P."/>
            <person name="Wolfe K.H."/>
        </authorList>
    </citation>
    <scope>NUCLEOTIDE SEQUENCE [LARGE SCALE GENOMIC DNA]</scope>
    <source>
        <strain evidence="11">ATCC 10597 / BCRC 20456 / CBS 421 / NBRC 0211 / NRRL Y-12639</strain>
    </source>
</reference>
<dbReference type="OrthoDB" id="2241241at2759"/>
<feature type="transmembrane region" description="Helical" evidence="9">
    <location>
        <begin position="474"/>
        <end position="498"/>
    </location>
</feature>
<dbReference type="InterPro" id="IPR011701">
    <property type="entry name" value="MFS"/>
</dbReference>
<evidence type="ECO:0000256" key="1">
    <source>
        <dbReference type="ARBA" id="ARBA00004127"/>
    </source>
</evidence>
<dbReference type="PANTHER" id="PTHR23501">
    <property type="entry name" value="MAJOR FACILITATOR SUPERFAMILY"/>
    <property type="match status" value="1"/>
</dbReference>
<name>G0W3H5_NAUDC</name>
<dbReference type="GeneID" id="11495319"/>
<evidence type="ECO:0000256" key="7">
    <source>
        <dbReference type="ARBA" id="ARBA00023136"/>
    </source>
</evidence>
<comment type="subcellular location">
    <subcellularLocation>
        <location evidence="1">Endomembrane system</location>
        <topology evidence="1">Multi-pass membrane protein</topology>
    </subcellularLocation>
</comment>
<dbReference type="GO" id="GO:0005768">
    <property type="term" value="C:endosome"/>
    <property type="evidence" value="ECO:0007669"/>
    <property type="project" value="TreeGrafter"/>
</dbReference>
<evidence type="ECO:0000256" key="3">
    <source>
        <dbReference type="ARBA" id="ARBA00022448"/>
    </source>
</evidence>
<evidence type="ECO:0000256" key="5">
    <source>
        <dbReference type="ARBA" id="ARBA00022989"/>
    </source>
</evidence>
<feature type="transmembrane region" description="Helical" evidence="9">
    <location>
        <begin position="120"/>
        <end position="140"/>
    </location>
</feature>
<protein>
    <recommendedName>
        <fullName evidence="12">Major facilitator superfamily (MFS) profile domain-containing protein</fullName>
    </recommendedName>
</protein>
<keyword evidence="3" id="KW-0813">Transport</keyword>
<dbReference type="GO" id="GO:0005774">
    <property type="term" value="C:vacuolar membrane"/>
    <property type="evidence" value="ECO:0007669"/>
    <property type="project" value="TreeGrafter"/>
</dbReference>
<feature type="transmembrane region" description="Helical" evidence="9">
    <location>
        <begin position="344"/>
        <end position="364"/>
    </location>
</feature>
<feature type="transmembrane region" description="Helical" evidence="9">
    <location>
        <begin position="95"/>
        <end position="114"/>
    </location>
</feature>
<keyword evidence="4 9" id="KW-0812">Transmembrane</keyword>
<keyword evidence="5 9" id="KW-1133">Transmembrane helix</keyword>
<dbReference type="AlphaFoldDB" id="G0W3H5"/>
<feature type="transmembrane region" description="Helical" evidence="9">
    <location>
        <begin position="550"/>
        <end position="569"/>
    </location>
</feature>
<dbReference type="OMA" id="REWNSAN"/>
<feature type="transmembrane region" description="Helical" evidence="9">
    <location>
        <begin position="384"/>
        <end position="403"/>
    </location>
</feature>
<dbReference type="Proteomes" id="UP000000689">
    <property type="component" value="Chromosome 1"/>
</dbReference>
<dbReference type="EMBL" id="HE580267">
    <property type="protein sequence ID" value="CCD22363.1"/>
    <property type="molecule type" value="Genomic_DNA"/>
</dbReference>
<organism evidence="10 11">
    <name type="scientific">Naumovozyma dairenensis (strain ATCC 10597 / BCRC 20456 / CBS 421 / NBRC 0211 / NRRL Y-12639)</name>
    <name type="common">Saccharomyces dairenensis</name>
    <dbReference type="NCBI Taxonomy" id="1071378"/>
    <lineage>
        <taxon>Eukaryota</taxon>
        <taxon>Fungi</taxon>
        <taxon>Dikarya</taxon>
        <taxon>Ascomycota</taxon>
        <taxon>Saccharomycotina</taxon>
        <taxon>Saccharomycetes</taxon>
        <taxon>Saccharomycetales</taxon>
        <taxon>Saccharomycetaceae</taxon>
        <taxon>Naumovozyma</taxon>
    </lineage>
</organism>
<feature type="transmembrane region" description="Helical" evidence="9">
    <location>
        <begin position="303"/>
        <end position="324"/>
    </location>
</feature>
<comment type="similarity">
    <text evidence="2">Belongs to the major facilitator superfamily.</text>
</comment>
<evidence type="ECO:0008006" key="12">
    <source>
        <dbReference type="Google" id="ProtNLM"/>
    </source>
</evidence>
<dbReference type="GO" id="GO:0005886">
    <property type="term" value="C:plasma membrane"/>
    <property type="evidence" value="ECO:0007669"/>
    <property type="project" value="TreeGrafter"/>
</dbReference>
<dbReference type="GO" id="GO:0015343">
    <property type="term" value="F:siderophore-iron transmembrane transporter activity"/>
    <property type="evidence" value="ECO:0007669"/>
    <property type="project" value="TreeGrafter"/>
</dbReference>
<evidence type="ECO:0000313" key="11">
    <source>
        <dbReference type="Proteomes" id="UP000000689"/>
    </source>
</evidence>
<evidence type="ECO:0000256" key="2">
    <source>
        <dbReference type="ARBA" id="ARBA00008335"/>
    </source>
</evidence>
<evidence type="ECO:0000256" key="6">
    <source>
        <dbReference type="ARBA" id="ARBA00023065"/>
    </source>
</evidence>
<keyword evidence="7 9" id="KW-0472">Membrane</keyword>
<evidence type="ECO:0000256" key="8">
    <source>
        <dbReference type="SAM" id="MobiDB-lite"/>
    </source>
</evidence>
<sequence length="617" mass="69373">MSSRSSTSSSLDPKTTKDEIHEQEIDSVSSTEESQINYDTGVINIEVYSEYYSTTQRRLLFFFSIFLTTYCYTLDKRVRSTFQTEATSSYKNHSLMSTVTCITTVISAAGQIAYARAADIFGRTSLVFTAIFFYVIGTVVESQATNITRYAVGACFYSLGHAAIVLALEVLAADFSNLNYRILASAAPMLPNVINTWISGNITSDIGDHWQWGIGMWAIIFPVCCIPLLFCLFHMRYLAQYKHNRRELRSFSTIPPNMTRMEYFIDVFFWRLDILGLLLGVIFFACVLIPFTLAAKATDKWKSASIIVPEVIGWLVALPLYIFWEWKFAKFPLTPWNLVKDRGVYGGLLIALFLDFAYYVQSTYKYTVLLVSFDTTVLAATRTNNMFTFVGVITANLLGIFVAKKLRRTKGFIFFGISMYIVSTGLLYRYRIGAHAKVGTIVACCLLGFGNGFLKFPARASIQAAAYTHKNLAIITSLFLALGSIGEGFGSSVAGAIWSNRMEVELSKYISNQTAVSLAYESPTKFIKSYKWESPERIGLVQAYSHVTNILYIVTICLCIPLYVFALLLRDRELADVVAFEQLDGQDEIIQEKKTEEVPIGQTIFQKVKSKLVSTHQ</sequence>
<dbReference type="FunFam" id="1.20.1250.20:FF:000197">
    <property type="entry name" value="Siderophore iron transporter 1"/>
    <property type="match status" value="1"/>
</dbReference>
<dbReference type="eggNOG" id="KOG0254">
    <property type="taxonomic scope" value="Eukaryota"/>
</dbReference>
<feature type="transmembrane region" description="Helical" evidence="9">
    <location>
        <begin position="268"/>
        <end position="291"/>
    </location>
</feature>
<dbReference type="InterPro" id="IPR036259">
    <property type="entry name" value="MFS_trans_sf"/>
</dbReference>
<dbReference type="RefSeq" id="XP_003667606.1">
    <property type="nucleotide sequence ID" value="XM_003667558.1"/>
</dbReference>
<evidence type="ECO:0000256" key="4">
    <source>
        <dbReference type="ARBA" id="ARBA00022692"/>
    </source>
</evidence>
<evidence type="ECO:0000313" key="10">
    <source>
        <dbReference type="EMBL" id="CCD22363.1"/>
    </source>
</evidence>
<dbReference type="Gene3D" id="1.20.1250.20">
    <property type="entry name" value="MFS general substrate transporter like domains"/>
    <property type="match status" value="2"/>
</dbReference>
<keyword evidence="6" id="KW-0406">Ion transport</keyword>
<feature type="transmembrane region" description="Helical" evidence="9">
    <location>
        <begin position="412"/>
        <end position="430"/>
    </location>
</feature>
<keyword evidence="11" id="KW-1185">Reference proteome</keyword>
<proteinExistence type="inferred from homology"/>
<dbReference type="Pfam" id="PF07690">
    <property type="entry name" value="MFS_1"/>
    <property type="match status" value="1"/>
</dbReference>
<feature type="transmembrane region" description="Helical" evidence="9">
    <location>
        <begin position="58"/>
        <end position="74"/>
    </location>
</feature>
<dbReference type="PANTHER" id="PTHR23501:SF92">
    <property type="entry name" value="GLUTATHIONE EXCHANGER 1-RELATED"/>
    <property type="match status" value="1"/>
</dbReference>
<feature type="transmembrane region" description="Helical" evidence="9">
    <location>
        <begin position="436"/>
        <end position="454"/>
    </location>
</feature>
<gene>
    <name evidence="10" type="primary">NDAI0A02050</name>
    <name evidence="10" type="ordered locus">NDAI_0A02050</name>
</gene>
<accession>G0W3H5</accession>